<proteinExistence type="inferred from homology"/>
<organism evidence="3 4">
    <name type="scientific">Streptosporangium oxazolinicum</name>
    <dbReference type="NCBI Taxonomy" id="909287"/>
    <lineage>
        <taxon>Bacteria</taxon>
        <taxon>Bacillati</taxon>
        <taxon>Actinomycetota</taxon>
        <taxon>Actinomycetes</taxon>
        <taxon>Streptosporangiales</taxon>
        <taxon>Streptosporangiaceae</taxon>
        <taxon>Streptosporangium</taxon>
    </lineage>
</organism>
<dbReference type="EMBL" id="BAABAQ010000017">
    <property type="protein sequence ID" value="GAA4207306.1"/>
    <property type="molecule type" value="Genomic_DNA"/>
</dbReference>
<dbReference type="CDD" id="cd06558">
    <property type="entry name" value="crotonase-like"/>
    <property type="match status" value="1"/>
</dbReference>
<dbReference type="PANTHER" id="PTHR42964:SF1">
    <property type="entry name" value="POLYKETIDE BIOSYNTHESIS ENOYL-COA HYDRATASE PKSH-RELATED"/>
    <property type="match status" value="1"/>
</dbReference>
<dbReference type="InterPro" id="IPR051683">
    <property type="entry name" value="Enoyl-CoA_Hydratase/Isomerase"/>
</dbReference>
<dbReference type="Pfam" id="PF00378">
    <property type="entry name" value="ECH_1"/>
    <property type="match status" value="1"/>
</dbReference>
<evidence type="ECO:0000256" key="1">
    <source>
        <dbReference type="ARBA" id="ARBA00005254"/>
    </source>
</evidence>
<reference evidence="4" key="1">
    <citation type="journal article" date="2019" name="Int. J. Syst. Evol. Microbiol.">
        <title>The Global Catalogue of Microorganisms (GCM) 10K type strain sequencing project: providing services to taxonomists for standard genome sequencing and annotation.</title>
        <authorList>
            <consortium name="The Broad Institute Genomics Platform"/>
            <consortium name="The Broad Institute Genome Sequencing Center for Infectious Disease"/>
            <person name="Wu L."/>
            <person name="Ma J."/>
        </authorList>
    </citation>
    <scope>NUCLEOTIDE SEQUENCE [LARGE SCALE GENOMIC DNA]</scope>
    <source>
        <strain evidence="4">JCM 17388</strain>
    </source>
</reference>
<dbReference type="Gene3D" id="3.90.226.10">
    <property type="entry name" value="2-enoyl-CoA Hydratase, Chain A, domain 1"/>
    <property type="match status" value="1"/>
</dbReference>
<feature type="region of interest" description="Disordered" evidence="2">
    <location>
        <begin position="1"/>
        <end position="26"/>
    </location>
</feature>
<evidence type="ECO:0000313" key="3">
    <source>
        <dbReference type="EMBL" id="GAA4207306.1"/>
    </source>
</evidence>
<name>A0ABP8BIB6_9ACTN</name>
<comment type="similarity">
    <text evidence="1">Belongs to the enoyl-CoA hydratase/isomerase family.</text>
</comment>
<evidence type="ECO:0000313" key="4">
    <source>
        <dbReference type="Proteomes" id="UP001501251"/>
    </source>
</evidence>
<dbReference type="Proteomes" id="UP001501251">
    <property type="component" value="Unassembled WGS sequence"/>
</dbReference>
<comment type="caution">
    <text evidence="3">The sequence shown here is derived from an EMBL/GenBank/DDBJ whole genome shotgun (WGS) entry which is preliminary data.</text>
</comment>
<dbReference type="Gene3D" id="1.10.12.10">
    <property type="entry name" value="Lyase 2-enoyl-coa Hydratase, Chain A, domain 2"/>
    <property type="match status" value="1"/>
</dbReference>
<keyword evidence="4" id="KW-1185">Reference proteome</keyword>
<evidence type="ECO:0000256" key="2">
    <source>
        <dbReference type="SAM" id="MobiDB-lite"/>
    </source>
</evidence>
<dbReference type="PANTHER" id="PTHR42964">
    <property type="entry name" value="ENOYL-COA HYDRATASE"/>
    <property type="match status" value="1"/>
</dbReference>
<sequence>MTFPPGSPGTGGFEDGGTEMKSDGGWPVERLVRREVSGGVATITLDSPRNRNALSVRLLGDLEDRLNWALAEESVRVIVLTGTGPVFCAGADLKEQRVAPGGAHEAPVTASFPEIMSLIWESPKPVVCRLNGTARAGGLGLVAACDFAIAPDSASFAFSEVRLGVVPAMISVTVLRRLDPRAAAEYLLTGETFDAARAREIGLLTRAVPEEELDATVAHYTGMLLRGGPEALALTKQLVRTVPELSVEEGMRQMAELSARRFTSAEGQEGIAAFMEKRPASWIPAPGAS</sequence>
<accession>A0ABP8BIB6</accession>
<dbReference type="InterPro" id="IPR001753">
    <property type="entry name" value="Enoyl-CoA_hydra/iso"/>
</dbReference>
<dbReference type="InterPro" id="IPR029045">
    <property type="entry name" value="ClpP/crotonase-like_dom_sf"/>
</dbReference>
<gene>
    <name evidence="3" type="ORF">GCM10022252_70780</name>
</gene>
<dbReference type="SUPFAM" id="SSF52096">
    <property type="entry name" value="ClpP/crotonase"/>
    <property type="match status" value="1"/>
</dbReference>
<protein>
    <submittedName>
        <fullName evidence="3">Enoyl-CoA hydratase family protein</fullName>
    </submittedName>
</protein>
<dbReference type="InterPro" id="IPR014748">
    <property type="entry name" value="Enoyl-CoA_hydra_C"/>
</dbReference>